<keyword evidence="2" id="KW-0472">Membrane</keyword>
<feature type="transmembrane region" description="Helical" evidence="2">
    <location>
        <begin position="254"/>
        <end position="272"/>
    </location>
</feature>
<comment type="caution">
    <text evidence="4">The sequence shown here is derived from an EMBL/GenBank/DDBJ whole genome shotgun (WGS) entry which is preliminary data.</text>
</comment>
<keyword evidence="5" id="KW-1185">Reference proteome</keyword>
<proteinExistence type="predicted"/>
<dbReference type="EMBL" id="JAOQJL010000021">
    <property type="protein sequence ID" value="MCU6765987.1"/>
    <property type="molecule type" value="Genomic_DNA"/>
</dbReference>
<evidence type="ECO:0000256" key="1">
    <source>
        <dbReference type="SAM" id="Coils"/>
    </source>
</evidence>
<dbReference type="PANTHER" id="PTHR41259:SF1">
    <property type="entry name" value="DOUBLE-STRAND BREAK REPAIR RAD50 ATPASE, PUTATIVE-RELATED"/>
    <property type="match status" value="1"/>
</dbReference>
<gene>
    <name evidence="4" type="ORF">OCV61_11255</name>
</gene>
<keyword evidence="2" id="KW-1133">Transmembrane helix</keyword>
<dbReference type="Proteomes" id="UP001652409">
    <property type="component" value="Unassembled WGS sequence"/>
</dbReference>
<dbReference type="Pfam" id="PF13476">
    <property type="entry name" value="AAA_23"/>
    <property type="match status" value="1"/>
</dbReference>
<accession>A0ABT2TV85</accession>
<feature type="coiled-coil region" evidence="1">
    <location>
        <begin position="332"/>
        <end position="359"/>
    </location>
</feature>
<dbReference type="InterPro" id="IPR027417">
    <property type="entry name" value="P-loop_NTPase"/>
</dbReference>
<evidence type="ECO:0000313" key="4">
    <source>
        <dbReference type="EMBL" id="MCU6765987.1"/>
    </source>
</evidence>
<evidence type="ECO:0000313" key="5">
    <source>
        <dbReference type="Proteomes" id="UP001652409"/>
    </source>
</evidence>
<organism evidence="4 5">
    <name type="scientific">Blautia ammoniilytica</name>
    <dbReference type="NCBI Taxonomy" id="2981782"/>
    <lineage>
        <taxon>Bacteria</taxon>
        <taxon>Bacillati</taxon>
        <taxon>Bacillota</taxon>
        <taxon>Clostridia</taxon>
        <taxon>Lachnospirales</taxon>
        <taxon>Lachnospiraceae</taxon>
        <taxon>Blautia</taxon>
    </lineage>
</organism>
<feature type="domain" description="Rad50/SbcC-type AAA" evidence="3">
    <location>
        <begin position="5"/>
        <end position="230"/>
    </location>
</feature>
<sequence length="520" mass="60159">MIFKRLTIKNFGKIHDKTLEFSQGINILYGENESGKSTVHTFVRSMLYGITRQRGRASRNDIYTRYEPWENPAQYGGSLWFSTGGEDYRLTRNFYKENQNGELLNLRTGELTGVEDGQMEQLLGGVSQAVYDNTVSVAQLKSVTGKDLASEVQNYMASYQGTGDSSVDLGRTMQMLKMSRKGYQVQKDKKRKEAEKEQEKLNAKMEYLNRELEELKERQSQVSRKEEKLQIRSGQDSGLDMIEGKIQVLRKRRLTLTTAALLAVVLGIVGLFSRFSAADQITRLGWDFCILLGIGMILYYLGRRRMLDRDLASQNRLRTRWLQQQEKLKWNKESLQESFEEKRVDFENLQEEYKDYESEIWMPVSEDIEIQALNLAMDTIEQISGNIHRQVGYRLRQRTSQILCEITDGRYQEVLIDPDLQISVNTSERIIPAQRLSRGTIEQLYFALRMAASELLCGGETFPVILDDVFGMYDEARLAAVLHWLEKEQKQVIISTCNKREAQILEREGIPYRLQSLSEE</sequence>
<protein>
    <submittedName>
        <fullName evidence="4">AAA family ATPase</fullName>
    </submittedName>
</protein>
<feature type="transmembrane region" description="Helical" evidence="2">
    <location>
        <begin position="284"/>
        <end position="301"/>
    </location>
</feature>
<keyword evidence="2" id="KW-0812">Transmembrane</keyword>
<name>A0ABT2TV85_9FIRM</name>
<dbReference type="Gene3D" id="3.40.50.300">
    <property type="entry name" value="P-loop containing nucleotide triphosphate hydrolases"/>
    <property type="match status" value="2"/>
</dbReference>
<dbReference type="PANTHER" id="PTHR41259">
    <property type="entry name" value="DOUBLE-STRAND BREAK REPAIR RAD50 ATPASE, PUTATIVE-RELATED"/>
    <property type="match status" value="1"/>
</dbReference>
<evidence type="ECO:0000256" key="2">
    <source>
        <dbReference type="SAM" id="Phobius"/>
    </source>
</evidence>
<feature type="coiled-coil region" evidence="1">
    <location>
        <begin position="180"/>
        <end position="232"/>
    </location>
</feature>
<dbReference type="RefSeq" id="WP_158421909.1">
    <property type="nucleotide sequence ID" value="NZ_JAOQJL010000021.1"/>
</dbReference>
<dbReference type="SUPFAM" id="SSF52540">
    <property type="entry name" value="P-loop containing nucleoside triphosphate hydrolases"/>
    <property type="match status" value="1"/>
</dbReference>
<keyword evidence="1" id="KW-0175">Coiled coil</keyword>
<evidence type="ECO:0000259" key="3">
    <source>
        <dbReference type="Pfam" id="PF13476"/>
    </source>
</evidence>
<reference evidence="4 5" key="1">
    <citation type="journal article" date="2021" name="ISME Commun">
        <title>Automated analysis of genomic sequences facilitates high-throughput and comprehensive description of bacteria.</title>
        <authorList>
            <person name="Hitch T.C.A."/>
        </authorList>
    </citation>
    <scope>NUCLEOTIDE SEQUENCE [LARGE SCALE GENOMIC DNA]</scope>
    <source>
        <strain evidence="4 5">Sanger_23</strain>
    </source>
</reference>
<dbReference type="InterPro" id="IPR038729">
    <property type="entry name" value="Rad50/SbcC_AAA"/>
</dbReference>